<sequence>MTVSLLQDFLKILRRFLLSSRPSQACRRYIWSLWSFFTRRYGHGRKKADDKGGRRIIGGHSEGVTGSVGENTGGLSVLEGRKGANYTSDEVHSTLLPSTSSTIICASEIPSNLSPYSFNNPRATISSQEPQTSAHAKHEFSLKNRSYPRISHPTVSGQPQGAAIRTGASPSASHSRLSVNAPSHRGQDDTGSRLTASPAASRISVAVQEHDGEEAEGFTASPEASCSRLAVEVPQLDQEQVSIGVPEPGNAEAGPSGGYDIDAPITTSPVEESGHTTLAEGDPADFQNKKNLRDVYEDFFPVFPESFDRYYRDEYIEPLVTSYELAPMLTRFETQRLPPNWKEFLHPEGARYFLFEPKRIYTDANIYNLQIHRHAMRLINEMDTYTRKRHITLSNNVDIVLDLFYKAEDDSCCCQYYIADHTTRSVFWLDSYDADNMHAWSEVKGVTELSHIRHAIESQYWYHCQLFPDCYRLELEAIDELRDILTYWIGDVLTSMSSTIPYALDELQPMLTLVNNMRKNVRSQRGVAAFARLMHIFARQRFLDFHGQPAVRLDRNKSIHQKPDQILHHSWLLGCLSPVMFSAPDTHWRELNRIWVDRCIHKAAWNKLIGNMNAEWQELILFGTVLLNANVAFLAIQSVDEATAEPHRSPAQILSFLSVVSSIGSVIIGLMLTRKNKVNYKEGAEDAAIFLNSFDRERLGLETLAILYSVPYALLMWGVLLFLASFSFYCLNKAALTVRLIVPSAWIIISFLVFWCIFTLASWNKRFSAQSTAWDEVISAIQNTYNKTAEATKNKLVALGLRQPEQETPVLRLRTPARRFSEMWRKASRKATIFSAFSALGSASGSRNASRRVTGEVEVRSMEGTSAVV</sequence>
<evidence type="ECO:0000256" key="1">
    <source>
        <dbReference type="SAM" id="MobiDB-lite"/>
    </source>
</evidence>
<name>A0ABR3F6P0_9AGAR</name>
<feature type="transmembrane region" description="Helical" evidence="2">
    <location>
        <begin position="705"/>
        <end position="728"/>
    </location>
</feature>
<proteinExistence type="predicted"/>
<feature type="region of interest" description="Disordered" evidence="1">
    <location>
        <begin position="843"/>
        <end position="869"/>
    </location>
</feature>
<organism evidence="3 4">
    <name type="scientific">Marasmius crinis-equi</name>
    <dbReference type="NCBI Taxonomy" id="585013"/>
    <lineage>
        <taxon>Eukaryota</taxon>
        <taxon>Fungi</taxon>
        <taxon>Dikarya</taxon>
        <taxon>Basidiomycota</taxon>
        <taxon>Agaricomycotina</taxon>
        <taxon>Agaricomycetes</taxon>
        <taxon>Agaricomycetidae</taxon>
        <taxon>Agaricales</taxon>
        <taxon>Marasmiineae</taxon>
        <taxon>Marasmiaceae</taxon>
        <taxon>Marasmius</taxon>
    </lineage>
</organism>
<feature type="region of interest" description="Disordered" evidence="1">
    <location>
        <begin position="44"/>
        <end position="71"/>
    </location>
</feature>
<feature type="compositionally biased region" description="Low complexity" evidence="1">
    <location>
        <begin position="843"/>
        <end position="852"/>
    </location>
</feature>
<reference evidence="3 4" key="1">
    <citation type="submission" date="2024-02" db="EMBL/GenBank/DDBJ databases">
        <title>A draft genome for the cacao thread blight pathogen Marasmius crinis-equi.</title>
        <authorList>
            <person name="Cohen S.P."/>
            <person name="Baruah I.K."/>
            <person name="Amoako-Attah I."/>
            <person name="Bukari Y."/>
            <person name="Meinhardt L.W."/>
            <person name="Bailey B.A."/>
        </authorList>
    </citation>
    <scope>NUCLEOTIDE SEQUENCE [LARGE SCALE GENOMIC DNA]</scope>
    <source>
        <strain evidence="3 4">GH-76</strain>
    </source>
</reference>
<evidence type="ECO:0000313" key="4">
    <source>
        <dbReference type="Proteomes" id="UP001465976"/>
    </source>
</evidence>
<protein>
    <submittedName>
        <fullName evidence="3">Uncharacterized protein</fullName>
    </submittedName>
</protein>
<feature type="transmembrane region" description="Helical" evidence="2">
    <location>
        <begin position="740"/>
        <end position="761"/>
    </location>
</feature>
<comment type="caution">
    <text evidence="3">The sequence shown here is derived from an EMBL/GenBank/DDBJ whole genome shotgun (WGS) entry which is preliminary data.</text>
</comment>
<accession>A0ABR3F6P0</accession>
<feature type="region of interest" description="Disordered" evidence="1">
    <location>
        <begin position="147"/>
        <end position="198"/>
    </location>
</feature>
<keyword evidence="2" id="KW-0812">Transmembrane</keyword>
<gene>
    <name evidence="3" type="ORF">V5O48_011038</name>
</gene>
<dbReference type="EMBL" id="JBAHYK010000853">
    <property type="protein sequence ID" value="KAL0570923.1"/>
    <property type="molecule type" value="Genomic_DNA"/>
</dbReference>
<evidence type="ECO:0000256" key="2">
    <source>
        <dbReference type="SAM" id="Phobius"/>
    </source>
</evidence>
<keyword evidence="4" id="KW-1185">Reference proteome</keyword>
<evidence type="ECO:0000313" key="3">
    <source>
        <dbReference type="EMBL" id="KAL0570923.1"/>
    </source>
</evidence>
<keyword evidence="2" id="KW-1133">Transmembrane helix</keyword>
<feature type="transmembrane region" description="Helical" evidence="2">
    <location>
        <begin position="651"/>
        <end position="672"/>
    </location>
</feature>
<feature type="compositionally biased region" description="Polar residues" evidence="1">
    <location>
        <begin position="168"/>
        <end position="181"/>
    </location>
</feature>
<keyword evidence="2" id="KW-0472">Membrane</keyword>
<dbReference type="Proteomes" id="UP001465976">
    <property type="component" value="Unassembled WGS sequence"/>
</dbReference>